<name>A0A9X1PIH5_9BACT</name>
<dbReference type="Proteomes" id="UP001139000">
    <property type="component" value="Unassembled WGS sequence"/>
</dbReference>
<organism evidence="1 2">
    <name type="scientific">Dyadobacter chenwenxiniae</name>
    <dbReference type="NCBI Taxonomy" id="2906456"/>
    <lineage>
        <taxon>Bacteria</taxon>
        <taxon>Pseudomonadati</taxon>
        <taxon>Bacteroidota</taxon>
        <taxon>Cytophagia</taxon>
        <taxon>Cytophagales</taxon>
        <taxon>Spirosomataceae</taxon>
        <taxon>Dyadobacter</taxon>
    </lineage>
</organism>
<dbReference type="EMBL" id="JAJTTC010000001">
    <property type="protein sequence ID" value="MCF0060108.1"/>
    <property type="molecule type" value="Genomic_DNA"/>
</dbReference>
<dbReference type="RefSeq" id="WP_234652617.1">
    <property type="nucleotide sequence ID" value="NZ_CP094997.1"/>
</dbReference>
<proteinExistence type="predicted"/>
<comment type="caution">
    <text evidence="1">The sequence shown here is derived from an EMBL/GenBank/DDBJ whole genome shotgun (WGS) entry which is preliminary data.</text>
</comment>
<protein>
    <submittedName>
        <fullName evidence="1">Uncharacterized protein</fullName>
    </submittedName>
</protein>
<keyword evidence="2" id="KW-1185">Reference proteome</keyword>
<dbReference type="AlphaFoldDB" id="A0A9X1PIH5"/>
<sequence length="171" mass="19994">MSHWERNYFGESEIRVDDVVFLENGMIVDCLKCPAYVHQYESPYSTATAIRRITIGVKYDRQIKLDVIRSHIFSTIQAAFDFFKIPLDDDLARRYIRHQVPDFDESPFCVPQGLYVVSGMSKYLRGQIITCTTYKPDESRPKLNVCFHQGYSHETNIERLRVIKDPENFDG</sequence>
<evidence type="ECO:0000313" key="2">
    <source>
        <dbReference type="Proteomes" id="UP001139000"/>
    </source>
</evidence>
<evidence type="ECO:0000313" key="1">
    <source>
        <dbReference type="EMBL" id="MCF0060108.1"/>
    </source>
</evidence>
<reference evidence="1" key="1">
    <citation type="submission" date="2021-12" db="EMBL/GenBank/DDBJ databases">
        <title>Novel species in genus Dyadobacter.</title>
        <authorList>
            <person name="Ma C."/>
        </authorList>
    </citation>
    <scope>NUCLEOTIDE SEQUENCE</scope>
    <source>
        <strain evidence="1">LJ419</strain>
    </source>
</reference>
<gene>
    <name evidence="1" type="ORF">LXM26_01280</name>
</gene>
<accession>A0A9X1PIH5</accession>